<proteinExistence type="predicted"/>
<accession>A0A6P2MQ84</accession>
<name>A0A6P2MQ84_9BURK</name>
<dbReference type="EMBL" id="CABVQC010000025">
    <property type="protein sequence ID" value="VWB81872.1"/>
    <property type="molecule type" value="Genomic_DNA"/>
</dbReference>
<evidence type="ECO:0000313" key="2">
    <source>
        <dbReference type="Proteomes" id="UP000494261"/>
    </source>
</evidence>
<evidence type="ECO:0008006" key="3">
    <source>
        <dbReference type="Google" id="ProtNLM"/>
    </source>
</evidence>
<gene>
    <name evidence="1" type="ORF">BLA13014_03769</name>
</gene>
<dbReference type="RefSeq" id="WP_175023577.1">
    <property type="nucleotide sequence ID" value="NZ_CABVQC010000025.1"/>
</dbReference>
<dbReference type="InterPro" id="IPR036514">
    <property type="entry name" value="SGNH_hydro_sf"/>
</dbReference>
<dbReference type="GO" id="GO:0016788">
    <property type="term" value="F:hydrolase activity, acting on ester bonds"/>
    <property type="evidence" value="ECO:0007669"/>
    <property type="project" value="UniProtKB-ARBA"/>
</dbReference>
<evidence type="ECO:0000313" key="1">
    <source>
        <dbReference type="EMBL" id="VWB81872.1"/>
    </source>
</evidence>
<dbReference type="Proteomes" id="UP000494261">
    <property type="component" value="Unassembled WGS sequence"/>
</dbReference>
<reference evidence="1 2" key="1">
    <citation type="submission" date="2019-09" db="EMBL/GenBank/DDBJ databases">
        <authorList>
            <person name="Depoorter E."/>
        </authorList>
    </citation>
    <scope>NUCLEOTIDE SEQUENCE [LARGE SCALE GENOMIC DNA]</scope>
    <source>
        <strain evidence="1">LMG 13014</strain>
    </source>
</reference>
<sequence length="813" mass="86709">MADTGTTRLSQKQRVGALSGRELLPLVLDSKTYAGTAHDLAEYVAPLAGQAAPVTQEARAAADAAAASADSATTSNMQATSAAESAASSALVAKAASDAAIIQPGLYVDEPTGRAAVADGQAFKVQGDGFSVAAYEYRRVNANSVSTLVATYPAAGAVADLQAAVNRRTAREFPDWVFRDEDGYVLAAIEGEGRISMPAATFASGAGHVFTNLDGDEIARLDTRGVLVLRNGDSISSIAWPYTGEPPSQIEMDEEGFIVSIRRTNGEYETAGVETYVNGIASPSIALKDRTLRDMVWPASFGPEPVEVVMDGEGFILRMSTADGAIVMPGGVVSGSDAEPNDGFAAAEIDARNTANLVYAQNLKSAVTTDFQRPVFDLNIILTYGQSLSNGFRAFPALPFNPIAGLFMLGNSIRPVGVTSGTTFEPVGGASVLKPLAGTTQDGAGNILTDISWLQPNDFAMGESLSEAQAVFIKAMTARQMNVADDKGPQFVVLNCGVDGKSVEDLSKGANPNLYNRIIDAVTRVQAIATAAGKTCGVVMFNFNQGEWNYSAVNNFGNGATQDKDQYKALLSKLISDVRADVMAITHQPLPFIALLGQTGANYTVDATNLSIGTAQLELSLEGEYIRLATPEYPFPVKSDSHFEANGARWFGCMFGKVAVRMLRGEDWQPLYVRQASRRGRQVLVDLNVPEPPIKFDLPFVMDTRTDLPNKGFSFVDNAGVFVPASITIVSDTQILLTLPRNPVGTLRLRVADNANNHGRASVTDSDRMKTMSRYAYILNEGMGDWENRADYLDKPYPAPNWIVAGQFTVAQA</sequence>
<dbReference type="AlphaFoldDB" id="A0A6P2MQ84"/>
<dbReference type="Gene3D" id="3.40.50.1110">
    <property type="entry name" value="SGNH hydrolase"/>
    <property type="match status" value="1"/>
</dbReference>
<protein>
    <recommendedName>
        <fullName evidence="3">Sialate O-acetylesterase domain-containing protein</fullName>
    </recommendedName>
</protein>
<dbReference type="SUPFAM" id="SSF52266">
    <property type="entry name" value="SGNH hydrolase"/>
    <property type="match status" value="1"/>
</dbReference>
<organism evidence="1 2">
    <name type="scientific">Burkholderia aenigmatica</name>
    <dbReference type="NCBI Taxonomy" id="2015348"/>
    <lineage>
        <taxon>Bacteria</taxon>
        <taxon>Pseudomonadati</taxon>
        <taxon>Pseudomonadota</taxon>
        <taxon>Betaproteobacteria</taxon>
        <taxon>Burkholderiales</taxon>
        <taxon>Burkholderiaceae</taxon>
        <taxon>Burkholderia</taxon>
        <taxon>Burkholderia cepacia complex</taxon>
    </lineage>
</organism>